<feature type="compositionally biased region" description="Basic and acidic residues" evidence="1">
    <location>
        <begin position="62"/>
        <end position="84"/>
    </location>
</feature>
<feature type="region of interest" description="Disordered" evidence="1">
    <location>
        <begin position="62"/>
        <end position="88"/>
    </location>
</feature>
<evidence type="ECO:0000313" key="2">
    <source>
        <dbReference type="EnsemblPlants" id="EMT27032"/>
    </source>
</evidence>
<name>M8CID4_AEGTA</name>
<organism evidence="2">
    <name type="scientific">Aegilops tauschii</name>
    <name type="common">Tausch's goatgrass</name>
    <name type="synonym">Aegilops squarrosa</name>
    <dbReference type="NCBI Taxonomy" id="37682"/>
    <lineage>
        <taxon>Eukaryota</taxon>
        <taxon>Viridiplantae</taxon>
        <taxon>Streptophyta</taxon>
        <taxon>Embryophyta</taxon>
        <taxon>Tracheophyta</taxon>
        <taxon>Spermatophyta</taxon>
        <taxon>Magnoliopsida</taxon>
        <taxon>Liliopsida</taxon>
        <taxon>Poales</taxon>
        <taxon>Poaceae</taxon>
        <taxon>BOP clade</taxon>
        <taxon>Pooideae</taxon>
        <taxon>Triticodae</taxon>
        <taxon>Triticeae</taxon>
        <taxon>Triticinae</taxon>
        <taxon>Aegilops</taxon>
    </lineage>
</organism>
<sequence>MDELRKRLVMAPNIDLAAGQKAAMDQEARVRSAVWAARNEEVERHGRPAMYRCWQKERAMDRGELRPSRMNKGRREKDNGEERGGMWAEGRSLAWPSAAEGGLPWVWNRVGGHLSRVQRRGEIGDRLSSESFFYMWTVG</sequence>
<reference evidence="2" key="1">
    <citation type="submission" date="2015-06" db="UniProtKB">
        <authorList>
            <consortium name="EnsemblPlants"/>
        </authorList>
    </citation>
    <scope>IDENTIFICATION</scope>
</reference>
<accession>M8CID4</accession>
<dbReference type="AlphaFoldDB" id="M8CID4"/>
<dbReference type="EnsemblPlants" id="EMT27032">
    <property type="protein sequence ID" value="EMT27032"/>
    <property type="gene ID" value="F775_10219"/>
</dbReference>
<evidence type="ECO:0000256" key="1">
    <source>
        <dbReference type="SAM" id="MobiDB-lite"/>
    </source>
</evidence>
<protein>
    <submittedName>
        <fullName evidence="2">Uncharacterized protein</fullName>
    </submittedName>
</protein>
<proteinExistence type="predicted"/>